<name>A0A4C1VCE9_EUMVA</name>
<reference evidence="1 2" key="1">
    <citation type="journal article" date="2019" name="Commun. Biol.">
        <title>The bagworm genome reveals a unique fibroin gene that provides high tensile strength.</title>
        <authorList>
            <person name="Kono N."/>
            <person name="Nakamura H."/>
            <person name="Ohtoshi R."/>
            <person name="Tomita M."/>
            <person name="Numata K."/>
            <person name="Arakawa K."/>
        </authorList>
    </citation>
    <scope>NUCLEOTIDE SEQUENCE [LARGE SCALE GENOMIC DNA]</scope>
</reference>
<sequence length="155" mass="18017">MRFVFEHDKSDEPFRRLSVVCTPAQFTQRRALTQANAARAFMRPAASIDKFSYTRGPKMNTSGEPAAMVNDHKSNRINLKSHLFHRLKYRLPWHFFDMSECAPFRSRTKVAYAIIMRVRSTLDSKVYFTSAQDSCPCRRERNVFSTTNPSRTVDV</sequence>
<keyword evidence="2" id="KW-1185">Reference proteome</keyword>
<comment type="caution">
    <text evidence="1">The sequence shown here is derived from an EMBL/GenBank/DDBJ whole genome shotgun (WGS) entry which is preliminary data.</text>
</comment>
<dbReference type="EMBL" id="BGZK01000318">
    <property type="protein sequence ID" value="GBP36456.1"/>
    <property type="molecule type" value="Genomic_DNA"/>
</dbReference>
<gene>
    <name evidence="1" type="ORF">EVAR_88036_1</name>
</gene>
<dbReference type="Proteomes" id="UP000299102">
    <property type="component" value="Unassembled WGS sequence"/>
</dbReference>
<protein>
    <submittedName>
        <fullName evidence="1">Uncharacterized protein</fullName>
    </submittedName>
</protein>
<accession>A0A4C1VCE9</accession>
<evidence type="ECO:0000313" key="2">
    <source>
        <dbReference type="Proteomes" id="UP000299102"/>
    </source>
</evidence>
<organism evidence="1 2">
    <name type="scientific">Eumeta variegata</name>
    <name type="common">Bagworm moth</name>
    <name type="synonym">Eumeta japonica</name>
    <dbReference type="NCBI Taxonomy" id="151549"/>
    <lineage>
        <taxon>Eukaryota</taxon>
        <taxon>Metazoa</taxon>
        <taxon>Ecdysozoa</taxon>
        <taxon>Arthropoda</taxon>
        <taxon>Hexapoda</taxon>
        <taxon>Insecta</taxon>
        <taxon>Pterygota</taxon>
        <taxon>Neoptera</taxon>
        <taxon>Endopterygota</taxon>
        <taxon>Lepidoptera</taxon>
        <taxon>Glossata</taxon>
        <taxon>Ditrysia</taxon>
        <taxon>Tineoidea</taxon>
        <taxon>Psychidae</taxon>
        <taxon>Oiketicinae</taxon>
        <taxon>Eumeta</taxon>
    </lineage>
</organism>
<dbReference type="AlphaFoldDB" id="A0A4C1VCE9"/>
<evidence type="ECO:0000313" key="1">
    <source>
        <dbReference type="EMBL" id="GBP36456.1"/>
    </source>
</evidence>
<proteinExistence type="predicted"/>